<evidence type="ECO:0000313" key="2">
    <source>
        <dbReference type="EMBL" id="KYN09367.1"/>
    </source>
</evidence>
<evidence type="ECO:0000313" key="3">
    <source>
        <dbReference type="Proteomes" id="UP000078492"/>
    </source>
</evidence>
<accession>A0A151IRR1</accession>
<feature type="compositionally biased region" description="Polar residues" evidence="1">
    <location>
        <begin position="78"/>
        <end position="93"/>
    </location>
</feature>
<organism evidence="2 3">
    <name type="scientific">Trachymyrmex cornetzi</name>
    <dbReference type="NCBI Taxonomy" id="471704"/>
    <lineage>
        <taxon>Eukaryota</taxon>
        <taxon>Metazoa</taxon>
        <taxon>Ecdysozoa</taxon>
        <taxon>Arthropoda</taxon>
        <taxon>Hexapoda</taxon>
        <taxon>Insecta</taxon>
        <taxon>Pterygota</taxon>
        <taxon>Neoptera</taxon>
        <taxon>Endopterygota</taxon>
        <taxon>Hymenoptera</taxon>
        <taxon>Apocrita</taxon>
        <taxon>Aculeata</taxon>
        <taxon>Formicoidea</taxon>
        <taxon>Formicidae</taxon>
        <taxon>Myrmicinae</taxon>
        <taxon>Trachymyrmex</taxon>
    </lineage>
</organism>
<proteinExistence type="predicted"/>
<name>A0A151IRR1_9HYME</name>
<evidence type="ECO:0000256" key="1">
    <source>
        <dbReference type="SAM" id="MobiDB-lite"/>
    </source>
</evidence>
<gene>
    <name evidence="2" type="ORF">ALC57_18525</name>
</gene>
<dbReference type="AlphaFoldDB" id="A0A151IRR1"/>
<sequence>MAVTKNLVDFTLETFNSLHDRLKFALEFGDDKINFLNTTIINNNNLIHRLGNHLLVTRHLCGARVRHPPVPGSFPSLGRSSLDASKNGSSTLTRRGKSSVGCGASQFERCECRVIYSCVLSWPPLFQSSRESGLMSNYLFT</sequence>
<protein>
    <submittedName>
        <fullName evidence="2">Uncharacterized protein</fullName>
    </submittedName>
</protein>
<dbReference type="Proteomes" id="UP000078492">
    <property type="component" value="Unassembled WGS sequence"/>
</dbReference>
<reference evidence="2 3" key="1">
    <citation type="submission" date="2015-09" db="EMBL/GenBank/DDBJ databases">
        <title>Trachymyrmex cornetzi WGS genome.</title>
        <authorList>
            <person name="Nygaard S."/>
            <person name="Hu H."/>
            <person name="Boomsma J."/>
            <person name="Zhang G."/>
        </authorList>
    </citation>
    <scope>NUCLEOTIDE SEQUENCE [LARGE SCALE GENOMIC DNA]</scope>
    <source>
        <strain evidence="2">Tcor2-1</strain>
        <tissue evidence="2">Whole body</tissue>
    </source>
</reference>
<dbReference type="EMBL" id="KQ981120">
    <property type="protein sequence ID" value="KYN09367.1"/>
    <property type="molecule type" value="Genomic_DNA"/>
</dbReference>
<feature type="region of interest" description="Disordered" evidence="1">
    <location>
        <begin position="71"/>
        <end position="101"/>
    </location>
</feature>
<keyword evidence="3" id="KW-1185">Reference proteome</keyword>